<keyword evidence="1 2" id="KW-0378">Hydrolase</keyword>
<dbReference type="PRINTS" id="PR00413">
    <property type="entry name" value="HADHALOGNASE"/>
</dbReference>
<dbReference type="Gene3D" id="1.10.150.240">
    <property type="entry name" value="Putative phosphatase, domain 2"/>
    <property type="match status" value="1"/>
</dbReference>
<dbReference type="PANTHER" id="PTHR43316">
    <property type="entry name" value="HYDROLASE, HALOACID DELAHOGENASE-RELATED"/>
    <property type="match status" value="1"/>
</dbReference>
<dbReference type="EMBL" id="LELG01000234">
    <property type="protein sequence ID" value="KMQ79892.1"/>
    <property type="molecule type" value="Genomic_DNA"/>
</dbReference>
<keyword evidence="3" id="KW-1185">Reference proteome</keyword>
<dbReference type="SFLD" id="SFLDG01129">
    <property type="entry name" value="C1.5:_HAD__Beta-PGM__Phosphata"/>
    <property type="match status" value="1"/>
</dbReference>
<dbReference type="SFLD" id="SFLDS00003">
    <property type="entry name" value="Haloacid_Dehalogenase"/>
    <property type="match status" value="1"/>
</dbReference>
<sequence length="233" mass="25581">MESVKVVFFDVSNTLMNFDYGTVAKLSGMNQTQLTKQGPARWKQINSELAEAHRRGEQPDPFRMLIHSLVYAETGLAGIEAVINGSDAVSLWNCTNDEARQAVEALRSQGVRAGVISKSKADGTLQTLLDRHGWMGLFEVVIDSTVVGVQKPDSRIFEMALARVGVKANEALYVGYLPSVDVQGANDAGLRAVLYDPYDLYQADLEHLVAAHGPFHRLTDLRQLSPLVRLLNG</sequence>
<evidence type="ECO:0000313" key="3">
    <source>
        <dbReference type="Proteomes" id="UP000242951"/>
    </source>
</evidence>
<dbReference type="GO" id="GO:0016787">
    <property type="term" value="F:hydrolase activity"/>
    <property type="evidence" value="ECO:0007669"/>
    <property type="project" value="UniProtKB-KW"/>
</dbReference>
<dbReference type="InterPro" id="IPR023214">
    <property type="entry name" value="HAD_sf"/>
</dbReference>
<gene>
    <name evidence="2" type="ORF">BPMI_01356c</name>
</gene>
<dbReference type="InterPro" id="IPR036412">
    <property type="entry name" value="HAD-like_sf"/>
</dbReference>
<dbReference type="SUPFAM" id="SSF56784">
    <property type="entry name" value="HAD-like"/>
    <property type="match status" value="1"/>
</dbReference>
<proteinExistence type="predicted"/>
<organism evidence="2 3">
    <name type="scientific">Candidatus Burkholderia pumila</name>
    <dbReference type="NCBI Taxonomy" id="1090375"/>
    <lineage>
        <taxon>Bacteria</taxon>
        <taxon>Pseudomonadati</taxon>
        <taxon>Pseudomonadota</taxon>
        <taxon>Betaproteobacteria</taxon>
        <taxon>Burkholderiales</taxon>
        <taxon>Burkholderiaceae</taxon>
        <taxon>Burkholderia</taxon>
    </lineage>
</organism>
<protein>
    <submittedName>
        <fullName evidence="2">HAD-superfamily hydrolase, subfamily IA</fullName>
    </submittedName>
</protein>
<dbReference type="InterPro" id="IPR023198">
    <property type="entry name" value="PGP-like_dom2"/>
</dbReference>
<accession>A0ABR5HKN7</accession>
<comment type="caution">
    <text evidence="2">The sequence shown here is derived from an EMBL/GenBank/DDBJ whole genome shotgun (WGS) entry which is preliminary data.</text>
</comment>
<dbReference type="Pfam" id="PF00702">
    <property type="entry name" value="Hydrolase"/>
    <property type="match status" value="1"/>
</dbReference>
<name>A0ABR5HKN7_9BURK</name>
<evidence type="ECO:0000256" key="1">
    <source>
        <dbReference type="ARBA" id="ARBA00022801"/>
    </source>
</evidence>
<dbReference type="Gene3D" id="3.40.50.1000">
    <property type="entry name" value="HAD superfamily/HAD-like"/>
    <property type="match status" value="1"/>
</dbReference>
<reference evidence="2 3" key="1">
    <citation type="submission" date="2015-06" db="EMBL/GenBank/DDBJ databases">
        <title>Comparative genomics of Burkholderia leaf nodule symbionts.</title>
        <authorList>
            <person name="Carlier A."/>
            <person name="Eberl L."/>
            <person name="Pinto-Carbo M."/>
        </authorList>
    </citation>
    <scope>NUCLEOTIDE SEQUENCE [LARGE SCALE GENOMIC DNA]</scope>
    <source>
        <strain evidence="2 3">UZHbot3</strain>
    </source>
</reference>
<evidence type="ECO:0000313" key="2">
    <source>
        <dbReference type="EMBL" id="KMQ79892.1"/>
    </source>
</evidence>
<dbReference type="InterPro" id="IPR006439">
    <property type="entry name" value="HAD-SF_hydro_IA"/>
</dbReference>
<dbReference type="PANTHER" id="PTHR43316:SF3">
    <property type="entry name" value="HALOACID DEHALOGENASE, TYPE II (AFU_ORTHOLOGUE AFUA_2G07750)-RELATED"/>
    <property type="match status" value="1"/>
</dbReference>
<dbReference type="Proteomes" id="UP000242951">
    <property type="component" value="Unassembled WGS sequence"/>
</dbReference>
<dbReference type="InterPro" id="IPR051540">
    <property type="entry name" value="S-2-haloacid_dehalogenase"/>
</dbReference>